<dbReference type="PROSITE" id="PS51318">
    <property type="entry name" value="TAT"/>
    <property type="match status" value="1"/>
</dbReference>
<keyword evidence="1" id="KW-0732">Signal</keyword>
<dbReference type="InterPro" id="IPR006311">
    <property type="entry name" value="TAT_signal"/>
</dbReference>
<reference evidence="3 4" key="1">
    <citation type="submission" date="2021-01" db="EMBL/GenBank/DDBJ databases">
        <title>Whole genome shotgun sequence of Actinoplanes palleronii NBRC 14916.</title>
        <authorList>
            <person name="Komaki H."/>
            <person name="Tamura T."/>
        </authorList>
    </citation>
    <scope>NUCLEOTIDE SEQUENCE [LARGE SCALE GENOMIC DNA]</scope>
    <source>
        <strain evidence="3 4">NBRC 14916</strain>
    </source>
</reference>
<organism evidence="3 4">
    <name type="scientific">Actinoplanes palleronii</name>
    <dbReference type="NCBI Taxonomy" id="113570"/>
    <lineage>
        <taxon>Bacteria</taxon>
        <taxon>Bacillati</taxon>
        <taxon>Actinomycetota</taxon>
        <taxon>Actinomycetes</taxon>
        <taxon>Micromonosporales</taxon>
        <taxon>Micromonosporaceae</taxon>
        <taxon>Actinoplanes</taxon>
    </lineage>
</organism>
<gene>
    <name evidence="3" type="ORF">Apa02nite_046460</name>
</gene>
<dbReference type="Gene3D" id="3.40.190.10">
    <property type="entry name" value="Periplasmic binding protein-like II"/>
    <property type="match status" value="2"/>
</dbReference>
<dbReference type="RefSeq" id="WP_203826851.1">
    <property type="nucleotide sequence ID" value="NZ_BAAATY010000001.1"/>
</dbReference>
<dbReference type="EMBL" id="BOMS01000066">
    <property type="protein sequence ID" value="GIE68538.1"/>
    <property type="molecule type" value="Genomic_DNA"/>
</dbReference>
<name>A0ABQ4BCZ8_9ACTN</name>
<dbReference type="InterPro" id="IPR015168">
    <property type="entry name" value="SsuA/THI5"/>
</dbReference>
<evidence type="ECO:0000313" key="3">
    <source>
        <dbReference type="EMBL" id="GIE68538.1"/>
    </source>
</evidence>
<dbReference type="InterPro" id="IPR027939">
    <property type="entry name" value="NMT1/THI5"/>
</dbReference>
<dbReference type="Pfam" id="PF09084">
    <property type="entry name" value="NMT1"/>
    <property type="match status" value="1"/>
</dbReference>
<sequence>MIITGTSRRRFLAAFAGTSLVLALGACGDGDNGDTPAAGASGALRKIQVALDWTPNTNHTGLYVAQAKGYFAAHGLDVEIVQPGDADPAALVAADKIPFAVSAQEALTQARAEGAPLVSVAAILQHNTSGFASPQDRNLTRPADYAGKTYGGYGGAIEEPLLKTLVKADGGDPDKVKVVNVGEADFLTATKKGIDFEWIFYGWDGVNAELKGSPLNIQYVKDYDKALDFYTPILITNEKRISSDPALVKDFTAAVSEGYTYAGKNAAESADILLKAAPDLDAALVRKSQEWLSPKYQDDAARWGEQKATVWTDFSAWLYAQKVLSKEIDPAKAYTNDFLPAA</sequence>
<protein>
    <submittedName>
        <fullName evidence="3">ABC transporter substrate-binding protein</fullName>
    </submittedName>
</protein>
<comment type="caution">
    <text evidence="3">The sequence shown here is derived from an EMBL/GenBank/DDBJ whole genome shotgun (WGS) entry which is preliminary data.</text>
</comment>
<keyword evidence="4" id="KW-1185">Reference proteome</keyword>
<feature type="domain" description="SsuA/THI5-like" evidence="2">
    <location>
        <begin position="56"/>
        <end position="266"/>
    </location>
</feature>
<evidence type="ECO:0000313" key="4">
    <source>
        <dbReference type="Proteomes" id="UP000624709"/>
    </source>
</evidence>
<dbReference type="Proteomes" id="UP000624709">
    <property type="component" value="Unassembled WGS sequence"/>
</dbReference>
<evidence type="ECO:0000259" key="2">
    <source>
        <dbReference type="Pfam" id="PF09084"/>
    </source>
</evidence>
<dbReference type="SUPFAM" id="SSF53850">
    <property type="entry name" value="Periplasmic binding protein-like II"/>
    <property type="match status" value="1"/>
</dbReference>
<proteinExistence type="predicted"/>
<dbReference type="PANTHER" id="PTHR31528:SF3">
    <property type="entry name" value="THIAMINE BIOSYNTHESIS PROTEIN HI_0357-RELATED"/>
    <property type="match status" value="1"/>
</dbReference>
<feature type="chain" id="PRO_5047365986" evidence="1">
    <location>
        <begin position="29"/>
        <end position="342"/>
    </location>
</feature>
<dbReference type="PANTHER" id="PTHR31528">
    <property type="entry name" value="4-AMINO-5-HYDROXYMETHYL-2-METHYLPYRIMIDINE PHOSPHATE SYNTHASE THI11-RELATED"/>
    <property type="match status" value="1"/>
</dbReference>
<feature type="signal peptide" evidence="1">
    <location>
        <begin position="1"/>
        <end position="28"/>
    </location>
</feature>
<evidence type="ECO:0000256" key="1">
    <source>
        <dbReference type="SAM" id="SignalP"/>
    </source>
</evidence>
<accession>A0ABQ4BCZ8</accession>